<dbReference type="GO" id="GO:0051082">
    <property type="term" value="F:unfolded protein binding"/>
    <property type="evidence" value="ECO:0007669"/>
    <property type="project" value="TreeGrafter"/>
</dbReference>
<dbReference type="OMA" id="YKPPQML"/>
<feature type="compositionally biased region" description="Low complexity" evidence="11">
    <location>
        <begin position="186"/>
        <end position="199"/>
    </location>
</feature>
<gene>
    <name evidence="13" type="ORF">L228DRAFT_244248</name>
</gene>
<reference evidence="13 14" key="1">
    <citation type="journal article" date="2016" name="Fungal Biol.">
        <title>The genome of Xylona heveae provides a window into fungal endophytism.</title>
        <authorList>
            <person name="Gazis R."/>
            <person name="Kuo A."/>
            <person name="Riley R."/>
            <person name="LaButti K."/>
            <person name="Lipzen A."/>
            <person name="Lin J."/>
            <person name="Amirebrahimi M."/>
            <person name="Hesse C.N."/>
            <person name="Spatafora J.W."/>
            <person name="Henrissat B."/>
            <person name="Hainaut M."/>
            <person name="Grigoriev I.V."/>
            <person name="Hibbett D.S."/>
        </authorList>
    </citation>
    <scope>NUCLEOTIDE SEQUENCE [LARGE SCALE GENOMIC DNA]</scope>
    <source>
        <strain evidence="13 14">TC161</strain>
    </source>
</reference>
<evidence type="ECO:0000256" key="12">
    <source>
        <dbReference type="SAM" id="SignalP"/>
    </source>
</evidence>
<dbReference type="EMBL" id="KV407455">
    <property type="protein sequence ID" value="KZF25413.1"/>
    <property type="molecule type" value="Genomic_DNA"/>
</dbReference>
<evidence type="ECO:0000256" key="4">
    <source>
        <dbReference type="ARBA" id="ARBA00022692"/>
    </source>
</evidence>
<dbReference type="Proteomes" id="UP000076632">
    <property type="component" value="Unassembled WGS sequence"/>
</dbReference>
<keyword evidence="7" id="KW-1133">Transmembrane helix</keyword>
<comment type="similarity">
    <text evidence="2 10">Belongs to the ROT1 family.</text>
</comment>
<dbReference type="InParanoid" id="A0A165IUM8"/>
<feature type="chain" id="PRO_5007859510" description="Protein ROT1" evidence="12">
    <location>
        <begin position="22"/>
        <end position="248"/>
    </location>
</feature>
<dbReference type="RefSeq" id="XP_018190968.1">
    <property type="nucleotide sequence ID" value="XM_018331874.1"/>
</dbReference>
<keyword evidence="14" id="KW-1185">Reference proteome</keyword>
<evidence type="ECO:0000256" key="7">
    <source>
        <dbReference type="ARBA" id="ARBA00022989"/>
    </source>
</evidence>
<evidence type="ECO:0000256" key="5">
    <source>
        <dbReference type="ARBA" id="ARBA00022729"/>
    </source>
</evidence>
<evidence type="ECO:0000256" key="2">
    <source>
        <dbReference type="ARBA" id="ARBA00007149"/>
    </source>
</evidence>
<dbReference type="FunCoup" id="A0A165IUM8">
    <property type="interactions" value="21"/>
</dbReference>
<dbReference type="PIRSF" id="PIRSF017290">
    <property type="entry name" value="ROT1_prd"/>
    <property type="match status" value="1"/>
</dbReference>
<evidence type="ECO:0000256" key="6">
    <source>
        <dbReference type="ARBA" id="ARBA00022824"/>
    </source>
</evidence>
<keyword evidence="8 10" id="KW-0472">Membrane</keyword>
<keyword evidence="5 12" id="KW-0732">Signal</keyword>
<comment type="function">
    <text evidence="9 10">Required for normal levels of the cell wall 1,6-beta-glucan. Involved in a protein folding machinery chaperoning proteins acting in various physiological processes including cell wall synthesis and lysis of autophagic bodies.</text>
</comment>
<accession>A0A165IUM8</accession>
<dbReference type="GeneID" id="28897011"/>
<sequence>MHRSFKSILAAGAMLVAVASAAVDSQLTGTWSTKSGKVVTGPAFYNPVSDRLIEPDLTGISYSFTDDGWYEEAYYRAIANPQNPSCPKGIMQWQHGQYTKVDNGSLILTPIAVDGRQLLSDPCNSGYSTYIRYNQTELFKKYEVVLDRYHNVQRLNLYQFDGSPVNPMYLVYSPPQMLPTQTLNPTPTSSGAKSTSTSKSKLKRALGDSAPPLEYMSLKKPKGSTTAESIWWVGLGMTALGGATYFYF</sequence>
<dbReference type="Pfam" id="PF10681">
    <property type="entry name" value="Rot1"/>
    <property type="match status" value="1"/>
</dbReference>
<feature type="region of interest" description="Disordered" evidence="11">
    <location>
        <begin position="180"/>
        <end position="204"/>
    </location>
</feature>
<dbReference type="STRING" id="1328760.A0A165IUM8"/>
<dbReference type="PANTHER" id="PTHR28090:SF1">
    <property type="entry name" value="PROTEIN ROT1"/>
    <property type="match status" value="1"/>
</dbReference>
<comment type="subcellular location">
    <subcellularLocation>
        <location evidence="1">Endoplasmic reticulum membrane</location>
        <topology evidence="1">Single-pass type I membrane protein</topology>
    </subcellularLocation>
</comment>
<evidence type="ECO:0000256" key="8">
    <source>
        <dbReference type="ARBA" id="ARBA00023136"/>
    </source>
</evidence>
<keyword evidence="6 10" id="KW-0256">Endoplasmic reticulum</keyword>
<feature type="signal peptide" evidence="12">
    <location>
        <begin position="1"/>
        <end position="21"/>
    </location>
</feature>
<evidence type="ECO:0000313" key="13">
    <source>
        <dbReference type="EMBL" id="KZF25413.1"/>
    </source>
</evidence>
<dbReference type="OrthoDB" id="5327821at2759"/>
<keyword evidence="4" id="KW-0812">Transmembrane</keyword>
<dbReference type="GO" id="GO:0005789">
    <property type="term" value="C:endoplasmic reticulum membrane"/>
    <property type="evidence" value="ECO:0007669"/>
    <property type="project" value="UniProtKB-SubCell"/>
</dbReference>
<evidence type="ECO:0000256" key="10">
    <source>
        <dbReference type="PIRNR" id="PIRNR017290"/>
    </source>
</evidence>
<dbReference type="InterPro" id="IPR019623">
    <property type="entry name" value="Rot1"/>
</dbReference>
<dbReference type="GO" id="GO:0006458">
    <property type="term" value="P:'de novo' protein folding"/>
    <property type="evidence" value="ECO:0007669"/>
    <property type="project" value="InterPro"/>
</dbReference>
<evidence type="ECO:0000256" key="9">
    <source>
        <dbReference type="ARBA" id="ARBA00024969"/>
    </source>
</evidence>
<evidence type="ECO:0000256" key="1">
    <source>
        <dbReference type="ARBA" id="ARBA00004115"/>
    </source>
</evidence>
<dbReference type="AlphaFoldDB" id="A0A165IUM8"/>
<proteinExistence type="inferred from homology"/>
<dbReference type="PANTHER" id="PTHR28090">
    <property type="entry name" value="PROTEIN ROT1"/>
    <property type="match status" value="1"/>
</dbReference>
<evidence type="ECO:0000256" key="11">
    <source>
        <dbReference type="SAM" id="MobiDB-lite"/>
    </source>
</evidence>
<protein>
    <recommendedName>
        <fullName evidence="3 10">Protein ROT1</fullName>
    </recommendedName>
</protein>
<organism evidence="13 14">
    <name type="scientific">Xylona heveae (strain CBS 132557 / TC161)</name>
    <dbReference type="NCBI Taxonomy" id="1328760"/>
    <lineage>
        <taxon>Eukaryota</taxon>
        <taxon>Fungi</taxon>
        <taxon>Dikarya</taxon>
        <taxon>Ascomycota</taxon>
        <taxon>Pezizomycotina</taxon>
        <taxon>Xylonomycetes</taxon>
        <taxon>Xylonales</taxon>
        <taxon>Xylonaceae</taxon>
        <taxon>Xylona</taxon>
    </lineage>
</organism>
<evidence type="ECO:0000256" key="3">
    <source>
        <dbReference type="ARBA" id="ARBA00017291"/>
    </source>
</evidence>
<name>A0A165IUM8_XYLHT</name>
<evidence type="ECO:0000313" key="14">
    <source>
        <dbReference type="Proteomes" id="UP000076632"/>
    </source>
</evidence>